<comment type="subcellular location">
    <subcellularLocation>
        <location evidence="1">Secreted</location>
    </subcellularLocation>
</comment>
<keyword evidence="11" id="KW-1185">Reference proteome</keyword>
<dbReference type="InterPro" id="IPR028060">
    <property type="entry name" value="Defensin_big_dom"/>
</dbReference>
<dbReference type="RefSeq" id="XP_002540886.1">
    <property type="nucleotide sequence ID" value="XM_002540840.1"/>
</dbReference>
<name>C4JL64_UNCRE</name>
<keyword evidence="5" id="KW-0211">Defensin</keyword>
<dbReference type="EMBL" id="CH476615">
    <property type="protein sequence ID" value="EEP75553.1"/>
    <property type="molecule type" value="Genomic_DNA"/>
</dbReference>
<keyword evidence="2" id="KW-0964">Secreted</keyword>
<evidence type="ECO:0000256" key="7">
    <source>
        <dbReference type="ARBA" id="ARBA00023157"/>
    </source>
</evidence>
<proteinExistence type="predicted"/>
<organism evidence="10 11">
    <name type="scientific">Uncinocarpus reesii (strain UAMH 1704)</name>
    <dbReference type="NCBI Taxonomy" id="336963"/>
    <lineage>
        <taxon>Eukaryota</taxon>
        <taxon>Fungi</taxon>
        <taxon>Dikarya</taxon>
        <taxon>Ascomycota</taxon>
        <taxon>Pezizomycotina</taxon>
        <taxon>Eurotiomycetes</taxon>
        <taxon>Eurotiomycetidae</taxon>
        <taxon>Onygenales</taxon>
        <taxon>Onygenaceae</taxon>
        <taxon>Uncinocarpus</taxon>
    </lineage>
</organism>
<keyword evidence="4 8" id="KW-0732">Signal</keyword>
<evidence type="ECO:0000313" key="10">
    <source>
        <dbReference type="EMBL" id="EEP75553.1"/>
    </source>
</evidence>
<evidence type="ECO:0000256" key="2">
    <source>
        <dbReference type="ARBA" id="ARBA00022525"/>
    </source>
</evidence>
<protein>
    <recommendedName>
        <fullName evidence="9">Big defensin domain-containing protein</fullName>
    </recommendedName>
</protein>
<feature type="signal peptide" evidence="8">
    <location>
        <begin position="1"/>
        <end position="24"/>
    </location>
</feature>
<evidence type="ECO:0000256" key="6">
    <source>
        <dbReference type="ARBA" id="ARBA00023022"/>
    </source>
</evidence>
<dbReference type="GeneID" id="8444482"/>
<dbReference type="InParanoid" id="C4JL64"/>
<evidence type="ECO:0000256" key="5">
    <source>
        <dbReference type="ARBA" id="ARBA00022940"/>
    </source>
</evidence>
<keyword evidence="6" id="KW-0044">Antibiotic</keyword>
<dbReference type="GO" id="GO:0050830">
    <property type="term" value="P:defense response to Gram-positive bacterium"/>
    <property type="evidence" value="ECO:0007669"/>
    <property type="project" value="InterPro"/>
</dbReference>
<gene>
    <name evidence="10" type="ORF">UREG_00399</name>
</gene>
<evidence type="ECO:0000256" key="1">
    <source>
        <dbReference type="ARBA" id="ARBA00004613"/>
    </source>
</evidence>
<dbReference type="Proteomes" id="UP000002058">
    <property type="component" value="Unassembled WGS sequence"/>
</dbReference>
<feature type="chain" id="PRO_5002937788" description="Big defensin domain-containing protein" evidence="8">
    <location>
        <begin position="25"/>
        <end position="87"/>
    </location>
</feature>
<evidence type="ECO:0000256" key="3">
    <source>
        <dbReference type="ARBA" id="ARBA00022529"/>
    </source>
</evidence>
<dbReference type="HOGENOM" id="CLU_2484994_0_0_1"/>
<dbReference type="GO" id="GO:0050829">
    <property type="term" value="P:defense response to Gram-negative bacterium"/>
    <property type="evidence" value="ECO:0007669"/>
    <property type="project" value="InterPro"/>
</dbReference>
<evidence type="ECO:0000259" key="9">
    <source>
        <dbReference type="Pfam" id="PF14862"/>
    </source>
</evidence>
<sequence>MKFSGYLCVLFGAVFVAAAPVTQADNDTPTPGKDREFCKAKCKKDHAEMVEYCKTLDAGQKSCFDLAKLAGSPEGQEECIYYCMRLG</sequence>
<dbReference type="Pfam" id="PF14862">
    <property type="entry name" value="Defensin_big"/>
    <property type="match status" value="1"/>
</dbReference>
<keyword evidence="3" id="KW-0929">Antimicrobial</keyword>
<evidence type="ECO:0000256" key="8">
    <source>
        <dbReference type="SAM" id="SignalP"/>
    </source>
</evidence>
<dbReference type="KEGG" id="ure:UREG_00399"/>
<evidence type="ECO:0000313" key="11">
    <source>
        <dbReference type="Proteomes" id="UP000002058"/>
    </source>
</evidence>
<dbReference type="GO" id="GO:0005576">
    <property type="term" value="C:extracellular region"/>
    <property type="evidence" value="ECO:0007669"/>
    <property type="project" value="UniProtKB-SubCell"/>
</dbReference>
<keyword evidence="7" id="KW-1015">Disulfide bond</keyword>
<evidence type="ECO:0000256" key="4">
    <source>
        <dbReference type="ARBA" id="ARBA00022729"/>
    </source>
</evidence>
<accession>C4JL64</accession>
<feature type="domain" description="Big defensin" evidence="9">
    <location>
        <begin position="1"/>
        <end position="56"/>
    </location>
</feature>
<reference evidence="11" key="1">
    <citation type="journal article" date="2009" name="Genome Res.">
        <title>Comparative genomic analyses of the human fungal pathogens Coccidioides and their relatives.</title>
        <authorList>
            <person name="Sharpton T.J."/>
            <person name="Stajich J.E."/>
            <person name="Rounsley S.D."/>
            <person name="Gardner M.J."/>
            <person name="Wortman J.R."/>
            <person name="Jordar V.S."/>
            <person name="Maiti R."/>
            <person name="Kodira C.D."/>
            <person name="Neafsey D.E."/>
            <person name="Zeng Q."/>
            <person name="Hung C.-Y."/>
            <person name="McMahan C."/>
            <person name="Muszewska A."/>
            <person name="Grynberg M."/>
            <person name="Mandel M.A."/>
            <person name="Kellner E.M."/>
            <person name="Barker B.M."/>
            <person name="Galgiani J.N."/>
            <person name="Orbach M.J."/>
            <person name="Kirkland T.N."/>
            <person name="Cole G.T."/>
            <person name="Henn M.R."/>
            <person name="Birren B.W."/>
            <person name="Taylor J.W."/>
        </authorList>
    </citation>
    <scope>NUCLEOTIDE SEQUENCE [LARGE SCALE GENOMIC DNA]</scope>
    <source>
        <strain evidence="11">UAMH 1704</strain>
    </source>
</reference>
<dbReference type="VEuPathDB" id="FungiDB:UREG_00399"/>
<dbReference type="AlphaFoldDB" id="C4JL64"/>